<dbReference type="Gene3D" id="1.10.520.10">
    <property type="match status" value="1"/>
</dbReference>
<dbReference type="EC" id="1.11.1.-" evidence="7"/>
<dbReference type="GO" id="GO:0042744">
    <property type="term" value="P:hydrogen peroxide catabolic process"/>
    <property type="evidence" value="ECO:0007669"/>
    <property type="project" value="TreeGrafter"/>
</dbReference>
<dbReference type="InterPro" id="IPR010255">
    <property type="entry name" value="Haem_peroxidase_sf"/>
</dbReference>
<dbReference type="AlphaFoldDB" id="A0AAW0BXR3"/>
<evidence type="ECO:0000313" key="9">
    <source>
        <dbReference type="EMBL" id="KAK7031107.1"/>
    </source>
</evidence>
<keyword evidence="2" id="KW-0349">Heme</keyword>
<evidence type="ECO:0000259" key="8">
    <source>
        <dbReference type="PROSITE" id="PS50873"/>
    </source>
</evidence>
<proteinExistence type="inferred from homology"/>
<keyword evidence="10" id="KW-1185">Reference proteome</keyword>
<dbReference type="PROSITE" id="PS50873">
    <property type="entry name" value="PEROXIDASE_4"/>
    <property type="match status" value="1"/>
</dbReference>
<reference evidence="9 10" key="1">
    <citation type="submission" date="2024-01" db="EMBL/GenBank/DDBJ databases">
        <title>A draft genome for a cacao thread blight-causing isolate of Paramarasmius palmivorus.</title>
        <authorList>
            <person name="Baruah I.K."/>
            <person name="Bukari Y."/>
            <person name="Amoako-Attah I."/>
            <person name="Meinhardt L.W."/>
            <person name="Bailey B.A."/>
            <person name="Cohen S.P."/>
        </authorList>
    </citation>
    <scope>NUCLEOTIDE SEQUENCE [LARGE SCALE GENOMIC DNA]</scope>
    <source>
        <strain evidence="9 10">GH-12</strain>
    </source>
</reference>
<dbReference type="InterPro" id="IPR002016">
    <property type="entry name" value="Haem_peroxidase"/>
</dbReference>
<evidence type="ECO:0000256" key="3">
    <source>
        <dbReference type="ARBA" id="ARBA00022723"/>
    </source>
</evidence>
<dbReference type="GO" id="GO:0020037">
    <property type="term" value="F:heme binding"/>
    <property type="evidence" value="ECO:0007669"/>
    <property type="project" value="UniProtKB-UniRule"/>
</dbReference>
<feature type="domain" description="Plant heme peroxidase family profile" evidence="8">
    <location>
        <begin position="94"/>
        <end position="204"/>
    </location>
</feature>
<keyword evidence="5" id="KW-0408">Iron</keyword>
<keyword evidence="1 7" id="KW-0575">Peroxidase</keyword>
<keyword evidence="4 7" id="KW-0560">Oxidoreductase</keyword>
<dbReference type="Proteomes" id="UP001383192">
    <property type="component" value="Unassembled WGS sequence"/>
</dbReference>
<feature type="signal peptide" evidence="7">
    <location>
        <begin position="1"/>
        <end position="17"/>
    </location>
</feature>
<evidence type="ECO:0000256" key="5">
    <source>
        <dbReference type="ARBA" id="ARBA00023004"/>
    </source>
</evidence>
<evidence type="ECO:0000256" key="2">
    <source>
        <dbReference type="ARBA" id="ARBA00022617"/>
    </source>
</evidence>
<comment type="caution">
    <text evidence="9">The sequence shown here is derived from an EMBL/GenBank/DDBJ whole genome shotgun (WGS) entry which is preliminary data.</text>
</comment>
<protein>
    <recommendedName>
        <fullName evidence="7">Peroxidase</fullName>
        <ecNumber evidence="7">1.11.1.-</ecNumber>
    </recommendedName>
</protein>
<evidence type="ECO:0000256" key="4">
    <source>
        <dbReference type="ARBA" id="ARBA00023002"/>
    </source>
</evidence>
<comment type="similarity">
    <text evidence="6">Belongs to the peroxidase family.</text>
</comment>
<evidence type="ECO:0000256" key="7">
    <source>
        <dbReference type="RuleBase" id="RU363051"/>
    </source>
</evidence>
<dbReference type="GO" id="GO:0046872">
    <property type="term" value="F:metal ion binding"/>
    <property type="evidence" value="ECO:0007669"/>
    <property type="project" value="UniProtKB-UniRule"/>
</dbReference>
<feature type="chain" id="PRO_5043091083" description="Peroxidase" evidence="7">
    <location>
        <begin position="18"/>
        <end position="204"/>
    </location>
</feature>
<dbReference type="GO" id="GO:0004601">
    <property type="term" value="F:peroxidase activity"/>
    <property type="evidence" value="ECO:0007669"/>
    <property type="project" value="UniProtKB-KW"/>
</dbReference>
<dbReference type="GO" id="GO:0034599">
    <property type="term" value="P:cellular response to oxidative stress"/>
    <property type="evidence" value="ECO:0007669"/>
    <property type="project" value="InterPro"/>
</dbReference>
<evidence type="ECO:0000313" key="10">
    <source>
        <dbReference type="Proteomes" id="UP001383192"/>
    </source>
</evidence>
<dbReference type="GO" id="GO:0000302">
    <property type="term" value="P:response to reactive oxygen species"/>
    <property type="evidence" value="ECO:0007669"/>
    <property type="project" value="TreeGrafter"/>
</dbReference>
<evidence type="ECO:0000256" key="6">
    <source>
        <dbReference type="RuleBase" id="RU004241"/>
    </source>
</evidence>
<sequence length="204" mass="22334">MLPSLSISLLGVGAVVAQTQFANLHWPYDPTIEYLEGLLYESTAMSSLAANCVERNDTTVSAQWVRIGYHDMSTHNIHDGTGGLDASIRFELDRGENVGIGMRRSLEDFIALQRTYASMADLIAMGVVLAYPSCGAPFFPSYRAGRVDATSAGPPGVPEPQQDVQTHIEKFANQGFDQSEMIALIACGHAFGGVRKADFRRYWR</sequence>
<evidence type="ECO:0000256" key="1">
    <source>
        <dbReference type="ARBA" id="ARBA00022559"/>
    </source>
</evidence>
<organism evidence="9 10">
    <name type="scientific">Paramarasmius palmivorus</name>
    <dbReference type="NCBI Taxonomy" id="297713"/>
    <lineage>
        <taxon>Eukaryota</taxon>
        <taxon>Fungi</taxon>
        <taxon>Dikarya</taxon>
        <taxon>Basidiomycota</taxon>
        <taxon>Agaricomycotina</taxon>
        <taxon>Agaricomycetes</taxon>
        <taxon>Agaricomycetidae</taxon>
        <taxon>Agaricales</taxon>
        <taxon>Marasmiineae</taxon>
        <taxon>Marasmiaceae</taxon>
        <taxon>Paramarasmius</taxon>
    </lineage>
</organism>
<dbReference type="PANTHER" id="PTHR31356">
    <property type="entry name" value="THYLAKOID LUMENAL 29 KDA PROTEIN, CHLOROPLASTIC-RELATED"/>
    <property type="match status" value="1"/>
</dbReference>
<dbReference type="Pfam" id="PF00141">
    <property type="entry name" value="peroxidase"/>
    <property type="match status" value="1"/>
</dbReference>
<accession>A0AAW0BXR3</accession>
<name>A0AAW0BXR3_9AGAR</name>
<dbReference type="SUPFAM" id="SSF48113">
    <property type="entry name" value="Heme-dependent peroxidases"/>
    <property type="match status" value="1"/>
</dbReference>
<keyword evidence="3" id="KW-0479">Metal-binding</keyword>
<dbReference type="PANTHER" id="PTHR31356:SF53">
    <property type="entry name" value="HEME PEROXIDASE"/>
    <property type="match status" value="1"/>
</dbReference>
<keyword evidence="7" id="KW-0732">Signal</keyword>
<dbReference type="InterPro" id="IPR044831">
    <property type="entry name" value="Ccp1-like"/>
</dbReference>
<dbReference type="EMBL" id="JAYKXP010000071">
    <property type="protein sequence ID" value="KAK7031107.1"/>
    <property type="molecule type" value="Genomic_DNA"/>
</dbReference>
<gene>
    <name evidence="9" type="ORF">VNI00_013712</name>
</gene>